<organism evidence="2 3">
    <name type="scientific">Phytophthora megakarya</name>
    <dbReference type="NCBI Taxonomy" id="4795"/>
    <lineage>
        <taxon>Eukaryota</taxon>
        <taxon>Sar</taxon>
        <taxon>Stramenopiles</taxon>
        <taxon>Oomycota</taxon>
        <taxon>Peronosporomycetes</taxon>
        <taxon>Peronosporales</taxon>
        <taxon>Peronosporaceae</taxon>
        <taxon>Phytophthora</taxon>
    </lineage>
</organism>
<gene>
    <name evidence="2" type="ORF">PHMEG_00025449</name>
</gene>
<dbReference type="Proteomes" id="UP000198211">
    <property type="component" value="Unassembled WGS sequence"/>
</dbReference>
<name>A0A225VD86_9STRA</name>
<evidence type="ECO:0000256" key="1">
    <source>
        <dbReference type="SAM" id="MobiDB-lite"/>
    </source>
</evidence>
<dbReference type="EMBL" id="NBNE01005860">
    <property type="protein sequence ID" value="OWZ02909.1"/>
    <property type="molecule type" value="Genomic_DNA"/>
</dbReference>
<dbReference type="AlphaFoldDB" id="A0A225VD86"/>
<sequence length="316" mass="35106">MGAPIVSVSWDVPPSFDSAAERHIVGIRAKETSLPRGSRVYNGCGGLEAPLLFESLSSEDLADLEGMLGQDSLDFLLRLRNYAPPAHERDTEVCFSLVQREISSILAHLFSERLAERTYNTMGITPFLDWSTQITVTAMGNVRYMPPDYVKPDPHPRNPRGGGGSGPKPATPKVVTDLDRTGSGGSKTPRETDAPKEHCPQDDLACGPDTDLDLAVEADAQKLDPDGLLWKDLRQDVRMLMLTGLTYEEALKLLRSDEPIHYLQPGYMVQLMLAQMIDWGTLDFTPWSKYVPEWNFLAAERIWTGIQIMYGRGLGK</sequence>
<protein>
    <submittedName>
        <fullName evidence="2">Uncharacterized protein</fullName>
    </submittedName>
</protein>
<accession>A0A225VD86</accession>
<comment type="caution">
    <text evidence="2">The sequence shown here is derived from an EMBL/GenBank/DDBJ whole genome shotgun (WGS) entry which is preliminary data.</text>
</comment>
<evidence type="ECO:0000313" key="3">
    <source>
        <dbReference type="Proteomes" id="UP000198211"/>
    </source>
</evidence>
<feature type="compositionally biased region" description="Basic and acidic residues" evidence="1">
    <location>
        <begin position="188"/>
        <end position="201"/>
    </location>
</feature>
<feature type="region of interest" description="Disordered" evidence="1">
    <location>
        <begin position="147"/>
        <end position="206"/>
    </location>
</feature>
<proteinExistence type="predicted"/>
<reference evidence="3" key="1">
    <citation type="submission" date="2017-03" db="EMBL/GenBank/DDBJ databases">
        <title>Phytopthora megakarya and P. palmivora, two closely related causual agents of cacao black pod achieved similar genome size and gene model numbers by different mechanisms.</title>
        <authorList>
            <person name="Ali S."/>
            <person name="Shao J."/>
            <person name="Larry D.J."/>
            <person name="Kronmiller B."/>
            <person name="Shen D."/>
            <person name="Strem M.D."/>
            <person name="Melnick R.L."/>
            <person name="Guiltinan M.J."/>
            <person name="Tyler B.M."/>
            <person name="Meinhardt L.W."/>
            <person name="Bailey B.A."/>
        </authorList>
    </citation>
    <scope>NUCLEOTIDE SEQUENCE [LARGE SCALE GENOMIC DNA]</scope>
    <source>
        <strain evidence="3">zdho120</strain>
    </source>
</reference>
<keyword evidence="3" id="KW-1185">Reference proteome</keyword>
<evidence type="ECO:0000313" key="2">
    <source>
        <dbReference type="EMBL" id="OWZ02909.1"/>
    </source>
</evidence>